<sequence>MFPAAYQDLDEAYYNLSSALDLVREGLSERHVDRLFETAGSGEKVDAWVSAPVFVVPEAAALYAAWINAQLGPKALAEAMGALLPPDPVGASSVSVQRDPSYRKAAIVHLDREPSEADLQLIEAVLDRALRASKEE</sequence>
<reference evidence="1 2" key="1">
    <citation type="submission" date="2020-04" db="EMBL/GenBank/DDBJ databases">
        <authorList>
            <person name="De Canck E."/>
        </authorList>
    </citation>
    <scope>NUCLEOTIDE SEQUENCE [LARGE SCALE GENOMIC DNA]</scope>
    <source>
        <strain evidence="1 2">LMG 3415</strain>
    </source>
</reference>
<evidence type="ECO:0000313" key="2">
    <source>
        <dbReference type="Proteomes" id="UP000507140"/>
    </source>
</evidence>
<accession>A0ABM8LKD3</accession>
<protein>
    <submittedName>
        <fullName evidence="1">Uncharacterized protein</fullName>
    </submittedName>
</protein>
<comment type="caution">
    <text evidence="1">The sequence shown here is derived from an EMBL/GenBank/DDBJ whole genome shotgun (WGS) entry which is preliminary data.</text>
</comment>
<name>A0ABM8LKD3_9BURK</name>
<keyword evidence="2" id="KW-1185">Reference proteome</keyword>
<proteinExistence type="predicted"/>
<organism evidence="1 2">
    <name type="scientific">Achromobacter mucicolens</name>
    <dbReference type="NCBI Taxonomy" id="1389922"/>
    <lineage>
        <taxon>Bacteria</taxon>
        <taxon>Pseudomonadati</taxon>
        <taxon>Pseudomonadota</taxon>
        <taxon>Betaproteobacteria</taxon>
        <taxon>Burkholderiales</taxon>
        <taxon>Alcaligenaceae</taxon>
        <taxon>Achromobacter</taxon>
    </lineage>
</organism>
<evidence type="ECO:0000313" key="1">
    <source>
        <dbReference type="EMBL" id="CAB3914992.1"/>
    </source>
</evidence>
<dbReference type="Proteomes" id="UP000507140">
    <property type="component" value="Unassembled WGS sequence"/>
</dbReference>
<gene>
    <name evidence="1" type="ORF">LMG3415_05184</name>
</gene>
<dbReference type="EMBL" id="CADIKR010000008">
    <property type="protein sequence ID" value="CAB3914992.1"/>
    <property type="molecule type" value="Genomic_DNA"/>
</dbReference>